<dbReference type="OrthoDB" id="5242306at2"/>
<name>A0A6I4WI60_9ACTN</name>
<feature type="transmembrane region" description="Helical" evidence="2">
    <location>
        <begin position="152"/>
        <end position="170"/>
    </location>
</feature>
<dbReference type="InterPro" id="IPR050879">
    <property type="entry name" value="Acyltransferase_3"/>
</dbReference>
<keyword evidence="2" id="KW-1133">Transmembrane helix</keyword>
<dbReference type="GO" id="GO:0016020">
    <property type="term" value="C:membrane"/>
    <property type="evidence" value="ECO:0007669"/>
    <property type="project" value="TreeGrafter"/>
</dbReference>
<feature type="transmembrane region" description="Helical" evidence="2">
    <location>
        <begin position="216"/>
        <end position="234"/>
    </location>
</feature>
<dbReference type="Proteomes" id="UP000431901">
    <property type="component" value="Unassembled WGS sequence"/>
</dbReference>
<feature type="transmembrane region" description="Helical" evidence="2">
    <location>
        <begin position="290"/>
        <end position="310"/>
    </location>
</feature>
<accession>A0A6I4WI60</accession>
<evidence type="ECO:0000256" key="2">
    <source>
        <dbReference type="SAM" id="Phobius"/>
    </source>
</evidence>
<feature type="transmembrane region" description="Helical" evidence="2">
    <location>
        <begin position="246"/>
        <end position="270"/>
    </location>
</feature>
<dbReference type="AlphaFoldDB" id="A0A6I4WI60"/>
<feature type="transmembrane region" description="Helical" evidence="2">
    <location>
        <begin position="182"/>
        <end position="204"/>
    </location>
</feature>
<gene>
    <name evidence="4" type="ORF">GQ466_28870</name>
</gene>
<keyword evidence="5" id="KW-1185">Reference proteome</keyword>
<dbReference type="GO" id="GO:0009103">
    <property type="term" value="P:lipopolysaccharide biosynthetic process"/>
    <property type="evidence" value="ECO:0007669"/>
    <property type="project" value="TreeGrafter"/>
</dbReference>
<comment type="caution">
    <text evidence="4">The sequence shown here is derived from an EMBL/GenBank/DDBJ whole genome shotgun (WGS) entry which is preliminary data.</text>
</comment>
<feature type="transmembrane region" description="Helical" evidence="2">
    <location>
        <begin position="88"/>
        <end position="107"/>
    </location>
</feature>
<dbReference type="Pfam" id="PF01757">
    <property type="entry name" value="Acyl_transf_3"/>
    <property type="match status" value="1"/>
</dbReference>
<organism evidence="4 5">
    <name type="scientific">Actinomadura rayongensis</name>
    <dbReference type="NCBI Taxonomy" id="1429076"/>
    <lineage>
        <taxon>Bacteria</taxon>
        <taxon>Bacillati</taxon>
        <taxon>Actinomycetota</taxon>
        <taxon>Actinomycetes</taxon>
        <taxon>Streptosporangiales</taxon>
        <taxon>Thermomonosporaceae</taxon>
        <taxon>Actinomadura</taxon>
    </lineage>
</organism>
<keyword evidence="4" id="KW-0808">Transferase</keyword>
<feature type="compositionally biased region" description="Low complexity" evidence="1">
    <location>
        <begin position="434"/>
        <end position="450"/>
    </location>
</feature>
<dbReference type="PANTHER" id="PTHR23028:SF53">
    <property type="entry name" value="ACYL_TRANSF_3 DOMAIN-CONTAINING PROTEIN"/>
    <property type="match status" value="1"/>
</dbReference>
<feature type="transmembrane region" description="Helical" evidence="2">
    <location>
        <begin position="54"/>
        <end position="76"/>
    </location>
</feature>
<proteinExistence type="predicted"/>
<protein>
    <submittedName>
        <fullName evidence="4">Acyltransferase family protein</fullName>
    </submittedName>
</protein>
<dbReference type="PANTHER" id="PTHR23028">
    <property type="entry name" value="ACETYLTRANSFERASE"/>
    <property type="match status" value="1"/>
</dbReference>
<evidence type="ECO:0000313" key="4">
    <source>
        <dbReference type="EMBL" id="MXQ68035.1"/>
    </source>
</evidence>
<evidence type="ECO:0000259" key="3">
    <source>
        <dbReference type="Pfam" id="PF01757"/>
    </source>
</evidence>
<feature type="transmembrane region" description="Helical" evidence="2">
    <location>
        <begin position="357"/>
        <end position="379"/>
    </location>
</feature>
<evidence type="ECO:0000256" key="1">
    <source>
        <dbReference type="SAM" id="MobiDB-lite"/>
    </source>
</evidence>
<dbReference type="InterPro" id="IPR002656">
    <property type="entry name" value="Acyl_transf_3_dom"/>
</dbReference>
<feature type="domain" description="Acyltransferase 3" evidence="3">
    <location>
        <begin position="9"/>
        <end position="372"/>
    </location>
</feature>
<dbReference type="EMBL" id="WUTW01000010">
    <property type="protein sequence ID" value="MXQ68035.1"/>
    <property type="molecule type" value="Genomic_DNA"/>
</dbReference>
<sequence>MPKISGHHAALDGVRALAALLVLLFHVAASGGYLSGGGGAFTALLSRGEIGVPIFFVLSGLLLYRPWAAAALGLRTAPGTGGYLAKRALRLLPAYWLLVVVATLLYFRDRLGDVASWLKLLTLTYSYDRTPWWGDYLGPKGMGQIWSLTVEAAFYVALPLLAFVLGRWARRGTDVDRRARRLLSGTGALAAVSFLYVIAIHQSADRAFYGNWLPRYLAWFAAGMALAVVTVWAHAERGPDGPVRRLCRTVGASWGLCWTVAALCYGLAATRITGVSRLYEVNVWTSEIELLLYGAVALFLVAPVALAPAGQPMIAGLLGNRVMAFLGRISYGLFLWQFVVIYVWWKIAGHAPFSGVLVLDFPVCALLTVGAAAASHYLLEEPVRRLGSRSGPAPSPLPGRVAGGRFAASVPPPATGGIFTDPPPEPELEPGIFAGPEPGDEAAPGGIHWS</sequence>
<feature type="region of interest" description="Disordered" evidence="1">
    <location>
        <begin position="414"/>
        <end position="450"/>
    </location>
</feature>
<dbReference type="GO" id="GO:0016747">
    <property type="term" value="F:acyltransferase activity, transferring groups other than amino-acyl groups"/>
    <property type="evidence" value="ECO:0007669"/>
    <property type="project" value="InterPro"/>
</dbReference>
<keyword evidence="2" id="KW-0812">Transmembrane</keyword>
<evidence type="ECO:0000313" key="5">
    <source>
        <dbReference type="Proteomes" id="UP000431901"/>
    </source>
</evidence>
<feature type="transmembrane region" description="Helical" evidence="2">
    <location>
        <begin position="322"/>
        <end position="345"/>
    </location>
</feature>
<reference evidence="4 5" key="1">
    <citation type="submission" date="2019-12" db="EMBL/GenBank/DDBJ databases">
        <title>Nocardia macrotermitis sp. nov. and Nocardia aurantia sp. nov., isolated from the gut of the fungus growing-termite Macrotermes natalensis.</title>
        <authorList>
            <person name="Christine B."/>
            <person name="Rene B."/>
        </authorList>
    </citation>
    <scope>NUCLEOTIDE SEQUENCE [LARGE SCALE GENOMIC DNA]</scope>
    <source>
        <strain evidence="4 5">DSM 102126</strain>
    </source>
</reference>
<keyword evidence="2" id="KW-0472">Membrane</keyword>
<keyword evidence="4" id="KW-0012">Acyltransferase</keyword>